<sequence length="1215" mass="127381">MSIQTVAPTVGLLPPQPLEPLPALDKAGSQVLQSVKSGGNLVVLGAAGTGKTTVALHALADAVAVGREAVLLSPTRARADRLRERAATALDQAGPGSGKVRVRTPTRLALDILTIYLTRRPNPLPPPVLLAGPEEDAALAEILGTVTWPDLPPEAIESRAFRNELRNILARAGELGVGAEELAELGRVLDVPIWAPVSALLRTWDAQGRASASRRSEVRKVDPARLQDRAAEALRDWHLEDILEAAPVPELVIVDDYQDCTAATARLLSQLTQPDAQGHRSQMLVLGDPDVAVETFRGGAPSLLAEAQSDSTLAAQRLVLTTRHRGNEALLGVWQDQAARVPVTGKPDYRQAPIQSASGQQPGEPLQTAPMTGASQAPGAAKLAASINGGKRSGEQAPGAMASALTRPTSIRPAPTGVEAVLASSPVQEAAQVARVLRTEHVHHLTPWGQMAVVVRSTGILQAVAGELRRRGVPLAAVTPAVLLRAEPAAAALLAVARAALEDQLGKPGSTLPEHGSIMTLLSSPLVGLSQLDLRRLRRHLRDGQAAESSPDQYLLELVGDDSKAAELARDLDGTALRSQAELLARAARIVAAVRRQLGTAVQDSGADGSAQGSGPDVESLLWAAWDASGCAQCWQATALGLPEPQPAQPNSAAGPPSTSSDFKPSPRLASPAQPSSSRPAQVDELLQEAAEHNLDVVTALFKRAEIWAERHPGAPARDFLAELSAEVLPSDSVAPHGIRPEGVQVLTPASAAGGEWELVVVMGLCRDSWPDLRLRDSLTRSGLLVDAVTGRLPLGPDGFPKAELEPTSAPAQVRGDERRMLLAALTRARRRLLVTAVADSDNAPSAFIMEIAQAAGTPVLDADGEPIIQPDVGDLTLSGLVSELRQALVAGNLPEAKQSAREHAGAAARLLAELAQQGVTGADPGKWLGVNAPSTMAPLVAPGQPVQVSPSDVESLTACPLRWFLQRNGAGAPPSAAQQLGNLVHQVAEEAELQDLGRQQLLDRFESLLPSLGYPETWLGQVAKAQARAIAQRLATYLDSTPGKAKVEARVRAEMLLSPPAGQDGPTVPVLITGKIDRLEAQPGESPAPQGKVRLIDLKTGQRAYADPSHHPQLATYRLALEANGYEVDGAALVLLGKEPPKRDGGAPVLAPTGAALAPNPDPETGEDWARALLRQAAIAASGSSLEARTGEQCRNCTVKDSCPIQPEGRRTIA</sequence>
<evidence type="ECO:0000256" key="8">
    <source>
        <dbReference type="ARBA" id="ARBA00022840"/>
    </source>
</evidence>
<evidence type="ECO:0000256" key="9">
    <source>
        <dbReference type="ARBA" id="ARBA00023125"/>
    </source>
</evidence>
<feature type="domain" description="UvrD-like helicase C-terminal" evidence="18">
    <location>
        <begin position="384"/>
        <end position="754"/>
    </location>
</feature>
<evidence type="ECO:0000256" key="16">
    <source>
        <dbReference type="SAM" id="MobiDB-lite"/>
    </source>
</evidence>
<keyword evidence="4" id="KW-0227">DNA damage</keyword>
<keyword evidence="2" id="KW-0540">Nuclease</keyword>
<evidence type="ECO:0000259" key="17">
    <source>
        <dbReference type="PROSITE" id="PS51198"/>
    </source>
</evidence>
<evidence type="ECO:0000313" key="20">
    <source>
        <dbReference type="Proteomes" id="UP000250006"/>
    </source>
</evidence>
<evidence type="ECO:0000256" key="4">
    <source>
        <dbReference type="ARBA" id="ARBA00022763"/>
    </source>
</evidence>
<dbReference type="Pfam" id="PF00580">
    <property type="entry name" value="UvrD-helicase"/>
    <property type="match status" value="1"/>
</dbReference>
<dbReference type="Gene3D" id="3.40.50.300">
    <property type="entry name" value="P-loop containing nucleotide triphosphate hydrolases"/>
    <property type="match status" value="2"/>
</dbReference>
<dbReference type="Pfam" id="PF12705">
    <property type="entry name" value="PDDEXK_1"/>
    <property type="match status" value="1"/>
</dbReference>
<dbReference type="InterPro" id="IPR014017">
    <property type="entry name" value="DNA_helicase_UvrD-like_C"/>
</dbReference>
<comment type="similarity">
    <text evidence="1">Belongs to the helicase family. UvrD subfamily.</text>
</comment>
<dbReference type="SUPFAM" id="SSF52540">
    <property type="entry name" value="P-loop containing nucleoside triphosphate hydrolases"/>
    <property type="match status" value="1"/>
</dbReference>
<dbReference type="Gene3D" id="1.10.10.160">
    <property type="match status" value="1"/>
</dbReference>
<feature type="region of interest" description="Disordered" evidence="16">
    <location>
        <begin position="1140"/>
        <end position="1165"/>
    </location>
</feature>
<evidence type="ECO:0000256" key="3">
    <source>
        <dbReference type="ARBA" id="ARBA00022741"/>
    </source>
</evidence>
<proteinExistence type="inferred from homology"/>
<comment type="catalytic activity">
    <reaction evidence="12">
        <text>Couples ATP hydrolysis with the unwinding of duplex DNA by translocating in the 3'-5' direction.</text>
        <dbReference type="EC" id="5.6.2.4"/>
    </reaction>
</comment>
<comment type="catalytic activity">
    <reaction evidence="14">
        <text>ATP + H2O = ADP + phosphate + H(+)</text>
        <dbReference type="Rhea" id="RHEA:13065"/>
        <dbReference type="ChEBI" id="CHEBI:15377"/>
        <dbReference type="ChEBI" id="CHEBI:15378"/>
        <dbReference type="ChEBI" id="CHEBI:30616"/>
        <dbReference type="ChEBI" id="CHEBI:43474"/>
        <dbReference type="ChEBI" id="CHEBI:456216"/>
        <dbReference type="EC" id="5.6.2.4"/>
    </reaction>
</comment>
<feature type="region of interest" description="Disordered" evidence="16">
    <location>
        <begin position="347"/>
        <end position="383"/>
    </location>
</feature>
<protein>
    <recommendedName>
        <fullName evidence="13">DNA 3'-5' helicase</fullName>
        <ecNumber evidence="13">5.6.2.4</ecNumber>
    </recommendedName>
</protein>
<dbReference type="PROSITE" id="PS51217">
    <property type="entry name" value="UVRD_HELICASE_CTER"/>
    <property type="match status" value="1"/>
</dbReference>
<dbReference type="InterPro" id="IPR014016">
    <property type="entry name" value="UvrD-like_ATP-bd"/>
</dbReference>
<evidence type="ECO:0000256" key="13">
    <source>
        <dbReference type="ARBA" id="ARBA00034808"/>
    </source>
</evidence>
<keyword evidence="3 15" id="KW-0547">Nucleotide-binding</keyword>
<evidence type="ECO:0000256" key="14">
    <source>
        <dbReference type="ARBA" id="ARBA00048988"/>
    </source>
</evidence>
<keyword evidence="7" id="KW-0269">Exonuclease</keyword>
<dbReference type="InterPro" id="IPR000212">
    <property type="entry name" value="DNA_helicase_UvrD/REP"/>
</dbReference>
<keyword evidence="9" id="KW-0238">DNA-binding</keyword>
<gene>
    <name evidence="19" type="ORF">NCTC11535_00390</name>
</gene>
<evidence type="ECO:0000256" key="1">
    <source>
        <dbReference type="ARBA" id="ARBA00009922"/>
    </source>
</evidence>
<comment type="caution">
    <text evidence="19">The sequence shown here is derived from an EMBL/GenBank/DDBJ whole genome shotgun (WGS) entry which is preliminary data.</text>
</comment>
<dbReference type="Gene3D" id="3.90.320.10">
    <property type="match status" value="1"/>
</dbReference>
<feature type="compositionally biased region" description="Low complexity" evidence="16">
    <location>
        <begin position="666"/>
        <end position="681"/>
    </location>
</feature>
<evidence type="ECO:0000256" key="10">
    <source>
        <dbReference type="ARBA" id="ARBA00023204"/>
    </source>
</evidence>
<evidence type="ECO:0000256" key="12">
    <source>
        <dbReference type="ARBA" id="ARBA00034617"/>
    </source>
</evidence>
<feature type="domain" description="UvrD-like helicase ATP-binding" evidence="17">
    <location>
        <begin position="24"/>
        <end position="327"/>
    </location>
</feature>
<keyword evidence="20" id="KW-1185">Reference proteome</keyword>
<dbReference type="EC" id="5.6.2.4" evidence="13"/>
<dbReference type="RefSeq" id="WP_111835700.1">
    <property type="nucleotide sequence ID" value="NZ_UAPQ01000001.1"/>
</dbReference>
<dbReference type="EMBL" id="UAPQ01000001">
    <property type="protein sequence ID" value="SPT52737.1"/>
    <property type="molecule type" value="Genomic_DNA"/>
</dbReference>
<dbReference type="PANTHER" id="PTHR11070">
    <property type="entry name" value="UVRD / RECB / PCRA DNA HELICASE FAMILY MEMBER"/>
    <property type="match status" value="1"/>
</dbReference>
<keyword evidence="11" id="KW-0413">Isomerase</keyword>
<evidence type="ECO:0000256" key="15">
    <source>
        <dbReference type="PROSITE-ProRule" id="PRU00560"/>
    </source>
</evidence>
<dbReference type="InterPro" id="IPR011604">
    <property type="entry name" value="PDDEXK-like_dom_sf"/>
</dbReference>
<organism evidence="19 20">
    <name type="scientific">Actinomyces bovis</name>
    <dbReference type="NCBI Taxonomy" id="1658"/>
    <lineage>
        <taxon>Bacteria</taxon>
        <taxon>Bacillati</taxon>
        <taxon>Actinomycetota</taxon>
        <taxon>Actinomycetes</taxon>
        <taxon>Actinomycetales</taxon>
        <taxon>Actinomycetaceae</taxon>
        <taxon>Actinomyces</taxon>
    </lineage>
</organism>
<evidence type="ECO:0000256" key="5">
    <source>
        <dbReference type="ARBA" id="ARBA00022801"/>
    </source>
</evidence>
<evidence type="ECO:0000256" key="11">
    <source>
        <dbReference type="ARBA" id="ARBA00023235"/>
    </source>
</evidence>
<feature type="region of interest" description="Disordered" evidence="16">
    <location>
        <begin position="642"/>
        <end position="682"/>
    </location>
</feature>
<evidence type="ECO:0000256" key="6">
    <source>
        <dbReference type="ARBA" id="ARBA00022806"/>
    </source>
</evidence>
<evidence type="ECO:0000259" key="18">
    <source>
        <dbReference type="PROSITE" id="PS51217"/>
    </source>
</evidence>
<keyword evidence="5 15" id="KW-0378">Hydrolase</keyword>
<keyword evidence="10" id="KW-0234">DNA repair</keyword>
<dbReference type="Proteomes" id="UP000250006">
    <property type="component" value="Unassembled WGS sequence"/>
</dbReference>
<keyword evidence="6 15" id="KW-0347">Helicase</keyword>
<dbReference type="InterPro" id="IPR038726">
    <property type="entry name" value="PDDEXK_AddAB-type"/>
</dbReference>
<evidence type="ECO:0000256" key="2">
    <source>
        <dbReference type="ARBA" id="ARBA00022722"/>
    </source>
</evidence>
<dbReference type="PANTHER" id="PTHR11070:SF59">
    <property type="entry name" value="DNA 3'-5' HELICASE"/>
    <property type="match status" value="1"/>
</dbReference>
<accession>A0ABY1VMN9</accession>
<dbReference type="GO" id="GO:0004386">
    <property type="term" value="F:helicase activity"/>
    <property type="evidence" value="ECO:0007669"/>
    <property type="project" value="UniProtKB-KW"/>
</dbReference>
<dbReference type="PROSITE" id="PS51198">
    <property type="entry name" value="UVRD_HELICASE_ATP_BIND"/>
    <property type="match status" value="1"/>
</dbReference>
<feature type="compositionally biased region" description="Polar residues" evidence="16">
    <location>
        <begin position="649"/>
        <end position="663"/>
    </location>
</feature>
<evidence type="ECO:0000313" key="19">
    <source>
        <dbReference type="EMBL" id="SPT52737.1"/>
    </source>
</evidence>
<keyword evidence="8 15" id="KW-0067">ATP-binding</keyword>
<dbReference type="InterPro" id="IPR013986">
    <property type="entry name" value="DExx_box_DNA_helicase_dom_sf"/>
</dbReference>
<feature type="binding site" evidence="15">
    <location>
        <begin position="45"/>
        <end position="52"/>
    </location>
    <ligand>
        <name>ATP</name>
        <dbReference type="ChEBI" id="CHEBI:30616"/>
    </ligand>
</feature>
<dbReference type="InterPro" id="IPR027417">
    <property type="entry name" value="P-loop_NTPase"/>
</dbReference>
<reference evidence="19 20" key="1">
    <citation type="submission" date="2018-06" db="EMBL/GenBank/DDBJ databases">
        <authorList>
            <consortium name="Pathogen Informatics"/>
            <person name="Doyle S."/>
        </authorList>
    </citation>
    <scope>NUCLEOTIDE SEQUENCE [LARGE SCALE GENOMIC DNA]</scope>
    <source>
        <strain evidence="19 20">NCTC11535</strain>
    </source>
</reference>
<name>A0ABY1VMN9_9ACTO</name>
<evidence type="ECO:0000256" key="7">
    <source>
        <dbReference type="ARBA" id="ARBA00022839"/>
    </source>
</evidence>